<keyword evidence="4" id="KW-0479">Metal-binding</keyword>
<dbReference type="InterPro" id="IPR037143">
    <property type="entry name" value="4-PPantetheinyl_Trfase_dom_sf"/>
</dbReference>
<dbReference type="GO" id="GO:0016740">
    <property type="term" value="F:transferase activity"/>
    <property type="evidence" value="ECO:0007669"/>
    <property type="project" value="UniProtKB-KW"/>
</dbReference>
<dbReference type="InterPro" id="IPR008278">
    <property type="entry name" value="4-PPantetheinyl_Trfase_dom"/>
</dbReference>
<evidence type="ECO:0000313" key="9">
    <source>
        <dbReference type="Proteomes" id="UP001202831"/>
    </source>
</evidence>
<dbReference type="NCBIfam" id="TIGR00556">
    <property type="entry name" value="pantethn_trn"/>
    <property type="match status" value="1"/>
</dbReference>
<dbReference type="Proteomes" id="UP001202831">
    <property type="component" value="Unassembled WGS sequence"/>
</dbReference>
<dbReference type="SUPFAM" id="SSF56214">
    <property type="entry name" value="4'-phosphopantetheinyl transferase"/>
    <property type="match status" value="2"/>
</dbReference>
<dbReference type="InterPro" id="IPR004568">
    <property type="entry name" value="Ppantetheine-prot_Trfase_dom"/>
</dbReference>
<evidence type="ECO:0000313" key="8">
    <source>
        <dbReference type="EMBL" id="MCL2912946.1"/>
    </source>
</evidence>
<evidence type="ECO:0000256" key="4">
    <source>
        <dbReference type="ARBA" id="ARBA00022723"/>
    </source>
</evidence>
<reference evidence="8 9" key="1">
    <citation type="submission" date="2022-01" db="EMBL/GenBank/DDBJ databases">
        <title>Whole genome-based taxonomy of the Shewanellaceae.</title>
        <authorList>
            <person name="Martin-Rodriguez A.J."/>
        </authorList>
    </citation>
    <scope>NUCLEOTIDE SEQUENCE [LARGE SCALE GENOMIC DNA]</scope>
    <source>
        <strain evidence="8 9">DSM 21332</strain>
    </source>
</reference>
<dbReference type="Gene3D" id="3.90.470.20">
    <property type="entry name" value="4'-phosphopantetheinyl transferase domain"/>
    <property type="match status" value="1"/>
</dbReference>
<organism evidence="8 9">
    <name type="scientific">Shewanella corallii</name>
    <dbReference type="NCBI Taxonomy" id="560080"/>
    <lineage>
        <taxon>Bacteria</taxon>
        <taxon>Pseudomonadati</taxon>
        <taxon>Pseudomonadota</taxon>
        <taxon>Gammaproteobacteria</taxon>
        <taxon>Alteromonadales</taxon>
        <taxon>Shewanellaceae</taxon>
        <taxon>Shewanella</taxon>
    </lineage>
</organism>
<evidence type="ECO:0000259" key="7">
    <source>
        <dbReference type="Pfam" id="PF22624"/>
    </source>
</evidence>
<evidence type="ECO:0000256" key="3">
    <source>
        <dbReference type="ARBA" id="ARBA00022679"/>
    </source>
</evidence>
<evidence type="ECO:0000256" key="1">
    <source>
        <dbReference type="ARBA" id="ARBA00001946"/>
    </source>
</evidence>
<comment type="similarity">
    <text evidence="2">Belongs to the P-Pant transferase superfamily. Gsp/Sfp/HetI/AcpT family.</text>
</comment>
<keyword evidence="9" id="KW-1185">Reference proteome</keyword>
<keyword evidence="3 8" id="KW-0808">Transferase</keyword>
<sequence length="266" mass="29424">MNSCQLHVWFISLTDPVEGVSEAQMLECLSQDERQRQAGFTHAKAGRANLVSRAMLRHVLSRHCDLAPHQWRFVTGEQGKPALCEQQTRQFGLGFNVSHSGDWLCIAVIEGIGVVTGAADQREIGVDIERFRRGVSVDSVLNRFFAPDESASLMAMPTALREQRFFDLWALKESFIKATGQGLARALDSFSYEISTLDGGAKIAVDTSADPRLQPGSGGVAWEFVALSGSHTHNFSSRFVRLTDEYRVALTCSASLDELPVVCRFW</sequence>
<comment type="caution">
    <text evidence="8">The sequence shown here is derived from an EMBL/GenBank/DDBJ whole genome shotgun (WGS) entry which is preliminary data.</text>
</comment>
<dbReference type="PANTHER" id="PTHR12215">
    <property type="entry name" value="PHOSPHOPANTETHEINE TRANSFERASE"/>
    <property type="match status" value="1"/>
</dbReference>
<feature type="domain" description="4'-phosphopantetheinyl transferase" evidence="6">
    <location>
        <begin position="124"/>
        <end position="205"/>
    </location>
</feature>
<evidence type="ECO:0000256" key="5">
    <source>
        <dbReference type="ARBA" id="ARBA00022842"/>
    </source>
</evidence>
<evidence type="ECO:0000256" key="2">
    <source>
        <dbReference type="ARBA" id="ARBA00010990"/>
    </source>
</evidence>
<dbReference type="InterPro" id="IPR050559">
    <property type="entry name" value="P-Pant_transferase_sf"/>
</dbReference>
<dbReference type="Pfam" id="PF22624">
    <property type="entry name" value="AASDHPPT_N"/>
    <property type="match status" value="1"/>
</dbReference>
<feature type="domain" description="4'-phosphopantetheinyl transferase N-terminal" evidence="7">
    <location>
        <begin position="24"/>
        <end position="107"/>
    </location>
</feature>
<keyword evidence="5" id="KW-0460">Magnesium</keyword>
<name>A0ABT0N4X8_9GAMM</name>
<protein>
    <submittedName>
        <fullName evidence="8">4'-phosphopantetheinyl transferase superfamily protein</fullName>
    </submittedName>
</protein>
<gene>
    <name evidence="8" type="ORF">L2725_04000</name>
</gene>
<dbReference type="Pfam" id="PF01648">
    <property type="entry name" value="ACPS"/>
    <property type="match status" value="1"/>
</dbReference>
<dbReference type="InterPro" id="IPR055066">
    <property type="entry name" value="AASDHPPT_N"/>
</dbReference>
<comment type="cofactor">
    <cofactor evidence="1">
        <name>Mg(2+)</name>
        <dbReference type="ChEBI" id="CHEBI:18420"/>
    </cofactor>
</comment>
<accession>A0ABT0N4X8</accession>
<dbReference type="EMBL" id="JAKIKT010000001">
    <property type="protein sequence ID" value="MCL2912946.1"/>
    <property type="molecule type" value="Genomic_DNA"/>
</dbReference>
<evidence type="ECO:0000259" key="6">
    <source>
        <dbReference type="Pfam" id="PF01648"/>
    </source>
</evidence>
<proteinExistence type="inferred from homology"/>
<dbReference type="RefSeq" id="WP_249247744.1">
    <property type="nucleotide sequence ID" value="NZ_JAKIKT010000001.1"/>
</dbReference>
<dbReference type="PANTHER" id="PTHR12215:SF10">
    <property type="entry name" value="L-AMINOADIPATE-SEMIALDEHYDE DEHYDROGENASE-PHOSPHOPANTETHEINYL TRANSFERASE"/>
    <property type="match status" value="1"/>
</dbReference>